<accession>A0A7U2F6P7</accession>
<protein>
    <submittedName>
        <fullName evidence="1">Uncharacterized protein</fullName>
    </submittedName>
</protein>
<keyword evidence="2" id="KW-1185">Reference proteome</keyword>
<name>A0A7U2F6P7_PHANO</name>
<organism evidence="1 2">
    <name type="scientific">Phaeosphaeria nodorum (strain SN15 / ATCC MYA-4574 / FGSC 10173)</name>
    <name type="common">Glume blotch fungus</name>
    <name type="synonym">Parastagonospora nodorum</name>
    <dbReference type="NCBI Taxonomy" id="321614"/>
    <lineage>
        <taxon>Eukaryota</taxon>
        <taxon>Fungi</taxon>
        <taxon>Dikarya</taxon>
        <taxon>Ascomycota</taxon>
        <taxon>Pezizomycotina</taxon>
        <taxon>Dothideomycetes</taxon>
        <taxon>Pleosporomycetidae</taxon>
        <taxon>Pleosporales</taxon>
        <taxon>Pleosporineae</taxon>
        <taxon>Phaeosphaeriaceae</taxon>
        <taxon>Parastagonospora</taxon>
    </lineage>
</organism>
<dbReference type="Proteomes" id="UP000663193">
    <property type="component" value="Chromosome 9"/>
</dbReference>
<gene>
    <name evidence="1" type="ORF">JI435_144100</name>
</gene>
<sequence length="183" mass="21608">MATSRYTSTLLSTISNILGPEVTQVYMTDIIYALRYPDVCGNRADEFMHHLRSFPAATIIHNEIARITHDPDSDLNLPRVDADDACLRHSLYMVRFICRGMPDNVHDVRWQVLGFADQRTWQSRMWEQMRMQQMAQVWPAQQNRMVIMEEIYGDERYEMFREFDESGYDEADLIRDAEVVYEV</sequence>
<dbReference type="AlphaFoldDB" id="A0A7U2F6P7"/>
<dbReference type="EMBL" id="CP069031">
    <property type="protein sequence ID" value="QRC99501.1"/>
    <property type="molecule type" value="Genomic_DNA"/>
</dbReference>
<evidence type="ECO:0000313" key="2">
    <source>
        <dbReference type="Proteomes" id="UP000663193"/>
    </source>
</evidence>
<evidence type="ECO:0000313" key="1">
    <source>
        <dbReference type="EMBL" id="QRC99501.1"/>
    </source>
</evidence>
<reference evidence="2" key="1">
    <citation type="journal article" date="2021" name="BMC Genomics">
        <title>Chromosome-level genome assembly and manually-curated proteome of model necrotroph Parastagonospora nodorum Sn15 reveals a genome-wide trove of candidate effector homologs, and redundancy of virulence-related functions within an accessory chromosome.</title>
        <authorList>
            <person name="Bertazzoni S."/>
            <person name="Jones D.A.B."/>
            <person name="Phan H.T."/>
            <person name="Tan K.-C."/>
            <person name="Hane J.K."/>
        </authorList>
    </citation>
    <scope>NUCLEOTIDE SEQUENCE [LARGE SCALE GENOMIC DNA]</scope>
    <source>
        <strain evidence="2">SN15 / ATCC MYA-4574 / FGSC 10173)</strain>
    </source>
</reference>
<proteinExistence type="predicted"/>
<dbReference type="VEuPathDB" id="FungiDB:JI435_144100"/>